<dbReference type="InterPro" id="IPR027417">
    <property type="entry name" value="P-loop_NTPase"/>
</dbReference>
<evidence type="ECO:0000256" key="2">
    <source>
        <dbReference type="PROSITE-ProRule" id="PRU00283"/>
    </source>
</evidence>
<comment type="caution">
    <text evidence="2">Lacks conserved residue(s) required for the propagation of feature annotation.</text>
</comment>
<dbReference type="Gene3D" id="3.40.850.10">
    <property type="entry name" value="Kinesin motor domain"/>
    <property type="match status" value="1"/>
</dbReference>
<dbReference type="InterPro" id="IPR036961">
    <property type="entry name" value="Kinesin_motor_dom_sf"/>
</dbReference>
<dbReference type="PANTHER" id="PTHR47969">
    <property type="entry name" value="CHROMOSOME-ASSOCIATED KINESIN KIF4A-RELATED"/>
    <property type="match status" value="1"/>
</dbReference>
<dbReference type="GO" id="GO:0008017">
    <property type="term" value="F:microtubule binding"/>
    <property type="evidence" value="ECO:0007669"/>
    <property type="project" value="InterPro"/>
</dbReference>
<accession>A0AAE0DSV5</accession>
<dbReference type="GO" id="GO:0007018">
    <property type="term" value="P:microtubule-based movement"/>
    <property type="evidence" value="ECO:0007669"/>
    <property type="project" value="InterPro"/>
</dbReference>
<reference evidence="4" key="1">
    <citation type="journal article" date="2023" name="Plant J.">
        <title>Genome sequences and population genomics provide insights into the demographic history, inbreeding, and mutation load of two 'living fossil' tree species of Dipteronia.</title>
        <authorList>
            <person name="Feng Y."/>
            <person name="Comes H.P."/>
            <person name="Chen J."/>
            <person name="Zhu S."/>
            <person name="Lu R."/>
            <person name="Zhang X."/>
            <person name="Li P."/>
            <person name="Qiu J."/>
            <person name="Olsen K.M."/>
            <person name="Qiu Y."/>
        </authorList>
    </citation>
    <scope>NUCLEOTIDE SEQUENCE</scope>
    <source>
        <strain evidence="4">NBL</strain>
    </source>
</reference>
<keyword evidence="5" id="KW-1185">Reference proteome</keyword>
<dbReference type="Proteomes" id="UP001281410">
    <property type="component" value="Unassembled WGS sequence"/>
</dbReference>
<dbReference type="SMART" id="SM00129">
    <property type="entry name" value="KISc"/>
    <property type="match status" value="1"/>
</dbReference>
<dbReference type="Pfam" id="PF00225">
    <property type="entry name" value="Kinesin"/>
    <property type="match status" value="1"/>
</dbReference>
<protein>
    <recommendedName>
        <fullName evidence="3">Kinesin motor domain-containing protein</fullName>
    </recommendedName>
</protein>
<keyword evidence="1" id="KW-0505">Motor protein</keyword>
<dbReference type="AlphaFoldDB" id="A0AAE0DSV5"/>
<evidence type="ECO:0000313" key="4">
    <source>
        <dbReference type="EMBL" id="KAK3184699.1"/>
    </source>
</evidence>
<dbReference type="GO" id="GO:0003777">
    <property type="term" value="F:microtubule motor activity"/>
    <property type="evidence" value="ECO:0007669"/>
    <property type="project" value="InterPro"/>
</dbReference>
<dbReference type="EMBL" id="JANJYJ010000010">
    <property type="protein sequence ID" value="KAK3184699.1"/>
    <property type="molecule type" value="Genomic_DNA"/>
</dbReference>
<feature type="domain" description="Kinesin motor" evidence="3">
    <location>
        <begin position="12"/>
        <end position="183"/>
    </location>
</feature>
<gene>
    <name evidence="4" type="ORF">Dsin_031985</name>
</gene>
<evidence type="ECO:0000313" key="5">
    <source>
        <dbReference type="Proteomes" id="UP001281410"/>
    </source>
</evidence>
<dbReference type="GO" id="GO:0005524">
    <property type="term" value="F:ATP binding"/>
    <property type="evidence" value="ECO:0007669"/>
    <property type="project" value="InterPro"/>
</dbReference>
<dbReference type="PROSITE" id="PS50067">
    <property type="entry name" value="KINESIN_MOTOR_2"/>
    <property type="match status" value="1"/>
</dbReference>
<evidence type="ECO:0000259" key="3">
    <source>
        <dbReference type="PROSITE" id="PS50067"/>
    </source>
</evidence>
<dbReference type="InterPro" id="IPR001752">
    <property type="entry name" value="Kinesin_motor_dom"/>
</dbReference>
<evidence type="ECO:0000256" key="1">
    <source>
        <dbReference type="ARBA" id="ARBA00023175"/>
    </source>
</evidence>
<sequence length="183" mass="20017">MECFELKESSQNVRVDVDIWPLITPELLVGCINCITVVHGEPQTGSGKTYTMGTNHSGEGSTSTSFLIRVSFIEVQIGSHTFTYDNVFGNIGSPPTTIYDVYVAPLVEALFHRYNATVLAYGQTGSEKTYMIGTNYSSEGRNSGFMLKIFKDEVFDLLDMDSSSLNKGDEAFSAKPAVHVGCL</sequence>
<dbReference type="PANTHER" id="PTHR47969:SF6">
    <property type="entry name" value="KINESIN-LIKE PROTEIN KIN-4C"/>
    <property type="match status" value="1"/>
</dbReference>
<proteinExistence type="inferred from homology"/>
<dbReference type="GO" id="GO:0007052">
    <property type="term" value="P:mitotic spindle organization"/>
    <property type="evidence" value="ECO:0007669"/>
    <property type="project" value="TreeGrafter"/>
</dbReference>
<name>A0AAE0DSV5_9ROSI</name>
<dbReference type="SUPFAM" id="SSF52540">
    <property type="entry name" value="P-loop containing nucleoside triphosphate hydrolases"/>
    <property type="match status" value="2"/>
</dbReference>
<organism evidence="4 5">
    <name type="scientific">Dipteronia sinensis</name>
    <dbReference type="NCBI Taxonomy" id="43782"/>
    <lineage>
        <taxon>Eukaryota</taxon>
        <taxon>Viridiplantae</taxon>
        <taxon>Streptophyta</taxon>
        <taxon>Embryophyta</taxon>
        <taxon>Tracheophyta</taxon>
        <taxon>Spermatophyta</taxon>
        <taxon>Magnoliopsida</taxon>
        <taxon>eudicotyledons</taxon>
        <taxon>Gunneridae</taxon>
        <taxon>Pentapetalae</taxon>
        <taxon>rosids</taxon>
        <taxon>malvids</taxon>
        <taxon>Sapindales</taxon>
        <taxon>Sapindaceae</taxon>
        <taxon>Hippocastanoideae</taxon>
        <taxon>Acereae</taxon>
        <taxon>Dipteronia</taxon>
    </lineage>
</organism>
<dbReference type="GO" id="GO:0051231">
    <property type="term" value="P:spindle elongation"/>
    <property type="evidence" value="ECO:0007669"/>
    <property type="project" value="TreeGrafter"/>
</dbReference>
<dbReference type="GO" id="GO:0005875">
    <property type="term" value="C:microtubule associated complex"/>
    <property type="evidence" value="ECO:0007669"/>
    <property type="project" value="TreeGrafter"/>
</dbReference>
<comment type="caution">
    <text evidence="4">The sequence shown here is derived from an EMBL/GenBank/DDBJ whole genome shotgun (WGS) entry which is preliminary data.</text>
</comment>
<dbReference type="InterPro" id="IPR027640">
    <property type="entry name" value="Kinesin-like_fam"/>
</dbReference>
<comment type="similarity">
    <text evidence="2">Belongs to the TRAFAC class myosin-kinesin ATPase superfamily. Kinesin family.</text>
</comment>